<reference evidence="12 13" key="1">
    <citation type="submission" date="2018-06" db="EMBL/GenBank/DDBJ databases">
        <authorList>
            <consortium name="Pathogen Informatics"/>
            <person name="Doyle S."/>
        </authorList>
    </citation>
    <scope>NUCLEOTIDE SEQUENCE [LARGE SCALE GENOMIC DNA]</scope>
    <source>
        <strain evidence="12 13">NCTC12092</strain>
    </source>
</reference>
<dbReference type="Proteomes" id="UP000254461">
    <property type="component" value="Unassembled WGS sequence"/>
</dbReference>
<dbReference type="EC" id="2.8.1.7" evidence="3"/>
<evidence type="ECO:0000259" key="11">
    <source>
        <dbReference type="Pfam" id="PF00266"/>
    </source>
</evidence>
<accession>A0A380JPP6</accession>
<dbReference type="GO" id="GO:0016829">
    <property type="term" value="F:lyase activity"/>
    <property type="evidence" value="ECO:0007669"/>
    <property type="project" value="UniProtKB-KW"/>
</dbReference>
<gene>
    <name evidence="12" type="primary">iscS_2</name>
    <name evidence="12" type="ORF">NCTC12092_01055</name>
</gene>
<dbReference type="PIRSF" id="PIRSF005572">
    <property type="entry name" value="NifS"/>
    <property type="match status" value="1"/>
</dbReference>
<evidence type="ECO:0000256" key="10">
    <source>
        <dbReference type="RuleBase" id="RU004504"/>
    </source>
</evidence>
<dbReference type="InterPro" id="IPR015424">
    <property type="entry name" value="PyrdxlP-dep_Trfase"/>
</dbReference>
<protein>
    <recommendedName>
        <fullName evidence="3">cysteine desulfurase</fullName>
        <ecNumber evidence="3">2.8.1.7</ecNumber>
    </recommendedName>
</protein>
<evidence type="ECO:0000256" key="2">
    <source>
        <dbReference type="ARBA" id="ARBA00006490"/>
    </source>
</evidence>
<dbReference type="InterPro" id="IPR020578">
    <property type="entry name" value="Aminotrans_V_PyrdxlP_BS"/>
</dbReference>
<dbReference type="PANTHER" id="PTHR11601:SF34">
    <property type="entry name" value="CYSTEINE DESULFURASE"/>
    <property type="match status" value="1"/>
</dbReference>
<evidence type="ECO:0000256" key="1">
    <source>
        <dbReference type="ARBA" id="ARBA00001933"/>
    </source>
</evidence>
<dbReference type="PANTHER" id="PTHR11601">
    <property type="entry name" value="CYSTEINE DESULFURYLASE FAMILY MEMBER"/>
    <property type="match status" value="1"/>
</dbReference>
<dbReference type="InterPro" id="IPR016454">
    <property type="entry name" value="Cysteine_dSase"/>
</dbReference>
<dbReference type="PROSITE" id="PS00595">
    <property type="entry name" value="AA_TRANSFER_CLASS_5"/>
    <property type="match status" value="1"/>
</dbReference>
<keyword evidence="8" id="KW-0411">Iron-sulfur</keyword>
<dbReference type="Gene3D" id="3.90.1150.10">
    <property type="entry name" value="Aspartate Aminotransferase, domain 1"/>
    <property type="match status" value="1"/>
</dbReference>
<evidence type="ECO:0000256" key="3">
    <source>
        <dbReference type="ARBA" id="ARBA00012239"/>
    </source>
</evidence>
<dbReference type="InterPro" id="IPR015421">
    <property type="entry name" value="PyrdxlP-dep_Trfase_major"/>
</dbReference>
<dbReference type="FunFam" id="3.40.640.10:FF:000084">
    <property type="entry name" value="IscS-like cysteine desulfurase"/>
    <property type="match status" value="1"/>
</dbReference>
<evidence type="ECO:0000256" key="8">
    <source>
        <dbReference type="ARBA" id="ARBA00023014"/>
    </source>
</evidence>
<dbReference type="RefSeq" id="WP_115250975.1">
    <property type="nucleotide sequence ID" value="NZ_UHFF01000002.1"/>
</dbReference>
<feature type="domain" description="Aminotransferase class V" evidence="11">
    <location>
        <begin position="2"/>
        <end position="361"/>
    </location>
</feature>
<evidence type="ECO:0000313" key="12">
    <source>
        <dbReference type="EMBL" id="SUN46472.1"/>
    </source>
</evidence>
<comment type="similarity">
    <text evidence="2">Belongs to the class-V pyridoxal-phosphate-dependent aminotransferase family. NifS/IscS subfamily.</text>
</comment>
<keyword evidence="7" id="KW-0408">Iron</keyword>
<evidence type="ECO:0000256" key="5">
    <source>
        <dbReference type="ARBA" id="ARBA00022723"/>
    </source>
</evidence>
<dbReference type="EMBL" id="UHFF01000002">
    <property type="protein sequence ID" value="SUN46472.1"/>
    <property type="molecule type" value="Genomic_DNA"/>
</dbReference>
<sequence>MIYFDNAATTPLSQAAIKAMTEAMADDFGNPSSIHAYGRQANKQLRECRKAIANCLGAAESHIIFTSGGTESNNTAIKGYALAHQEKGKHLITTAIEHHSVLSTMAYLEERFGFEVTYLEAKNGIIDLDQLKAALREDTILVSMMFANNETGDLLPIQAVGSMLKQHQAVFHVDAVQAIGKIPIQPADLGIDLLSASAHKFHGPKGTGFLYNKGLKLDSLLHGGNQENKRRAGTESLINIVGMTQALDEAVSRLPQHYQHAKELSQLLLSELEGIPYQLNHNECHLPYIINIGFPGYQNHVLLTQLDLAGFAVSSGSACTAGAVEPSHVLAAYFGKQSHRLTEAIRISFSEQNTQKDVIALATQLKHILGGSYGI</sequence>
<comment type="catalytic activity">
    <reaction evidence="9">
        <text>(sulfur carrier)-H + L-cysteine = (sulfur carrier)-SH + L-alanine</text>
        <dbReference type="Rhea" id="RHEA:43892"/>
        <dbReference type="Rhea" id="RHEA-COMP:14737"/>
        <dbReference type="Rhea" id="RHEA-COMP:14739"/>
        <dbReference type="ChEBI" id="CHEBI:29917"/>
        <dbReference type="ChEBI" id="CHEBI:35235"/>
        <dbReference type="ChEBI" id="CHEBI:57972"/>
        <dbReference type="ChEBI" id="CHEBI:64428"/>
        <dbReference type="EC" id="2.8.1.7"/>
    </reaction>
</comment>
<dbReference type="SUPFAM" id="SSF53383">
    <property type="entry name" value="PLP-dependent transferases"/>
    <property type="match status" value="1"/>
</dbReference>
<name>A0A380JPP6_9STRE</name>
<keyword evidence="5" id="KW-0479">Metal-binding</keyword>
<dbReference type="GO" id="GO:0031071">
    <property type="term" value="F:cysteine desulfurase activity"/>
    <property type="evidence" value="ECO:0007669"/>
    <property type="project" value="UniProtKB-EC"/>
</dbReference>
<proteinExistence type="inferred from homology"/>
<organism evidence="12 13">
    <name type="scientific">Streptococcus equi subsp. equi</name>
    <dbReference type="NCBI Taxonomy" id="148942"/>
    <lineage>
        <taxon>Bacteria</taxon>
        <taxon>Bacillati</taxon>
        <taxon>Bacillota</taxon>
        <taxon>Bacilli</taxon>
        <taxon>Lactobacillales</taxon>
        <taxon>Streptococcaceae</taxon>
        <taxon>Streptococcus</taxon>
    </lineage>
</organism>
<keyword evidence="12" id="KW-0456">Lyase</keyword>
<dbReference type="GO" id="GO:0051536">
    <property type="term" value="F:iron-sulfur cluster binding"/>
    <property type="evidence" value="ECO:0007669"/>
    <property type="project" value="UniProtKB-KW"/>
</dbReference>
<evidence type="ECO:0000256" key="7">
    <source>
        <dbReference type="ARBA" id="ARBA00023004"/>
    </source>
</evidence>
<evidence type="ECO:0000256" key="6">
    <source>
        <dbReference type="ARBA" id="ARBA00022898"/>
    </source>
</evidence>
<dbReference type="Gene3D" id="3.40.640.10">
    <property type="entry name" value="Type I PLP-dependent aspartate aminotransferase-like (Major domain)"/>
    <property type="match status" value="1"/>
</dbReference>
<dbReference type="AlphaFoldDB" id="A0A380JPP6"/>
<evidence type="ECO:0000256" key="4">
    <source>
        <dbReference type="ARBA" id="ARBA00022679"/>
    </source>
</evidence>
<dbReference type="GO" id="GO:0046872">
    <property type="term" value="F:metal ion binding"/>
    <property type="evidence" value="ECO:0007669"/>
    <property type="project" value="UniProtKB-KW"/>
</dbReference>
<keyword evidence="6" id="KW-0663">Pyridoxal phosphate</keyword>
<dbReference type="InterPro" id="IPR015422">
    <property type="entry name" value="PyrdxlP-dep_Trfase_small"/>
</dbReference>
<evidence type="ECO:0000313" key="13">
    <source>
        <dbReference type="Proteomes" id="UP000254461"/>
    </source>
</evidence>
<comment type="cofactor">
    <cofactor evidence="1 10">
        <name>pyridoxal 5'-phosphate</name>
        <dbReference type="ChEBI" id="CHEBI:597326"/>
    </cofactor>
</comment>
<keyword evidence="4 12" id="KW-0808">Transferase</keyword>
<dbReference type="InterPro" id="IPR000192">
    <property type="entry name" value="Aminotrans_V_dom"/>
</dbReference>
<evidence type="ECO:0000256" key="9">
    <source>
        <dbReference type="ARBA" id="ARBA00050776"/>
    </source>
</evidence>
<dbReference type="Pfam" id="PF00266">
    <property type="entry name" value="Aminotran_5"/>
    <property type="match status" value="1"/>
</dbReference>
<dbReference type="Gene3D" id="1.10.260.50">
    <property type="match status" value="1"/>
</dbReference>